<gene>
    <name evidence="4" type="ORF">SAMN04487931_109144</name>
</gene>
<dbReference type="InterPro" id="IPR036707">
    <property type="entry name" value="MinE_sf"/>
</dbReference>
<reference evidence="5" key="1">
    <citation type="submission" date="2016-10" db="EMBL/GenBank/DDBJ databases">
        <authorList>
            <person name="Varghese N."/>
            <person name="Submissions S."/>
        </authorList>
    </citation>
    <scope>NUCLEOTIDE SEQUENCE [LARGE SCALE GENOMIC DNA]</scope>
    <source>
        <strain evidence="5">DSM 3384</strain>
    </source>
</reference>
<keyword evidence="4" id="KW-0132">Cell division</keyword>
<keyword evidence="4" id="KW-0131">Cell cycle</keyword>
<dbReference type="Gene3D" id="3.30.1070.10">
    <property type="entry name" value="Cell division topological specificity factor MinE"/>
    <property type="match status" value="1"/>
</dbReference>
<dbReference type="Pfam" id="PF03776">
    <property type="entry name" value="MinE"/>
    <property type="match status" value="1"/>
</dbReference>
<evidence type="ECO:0000313" key="5">
    <source>
        <dbReference type="Proteomes" id="UP000199608"/>
    </source>
</evidence>
<dbReference type="AlphaFoldDB" id="A0A1H2ISV4"/>
<dbReference type="GO" id="GO:0032955">
    <property type="term" value="P:regulation of division septum assembly"/>
    <property type="evidence" value="ECO:0007669"/>
    <property type="project" value="InterPro"/>
</dbReference>
<evidence type="ECO:0000313" key="4">
    <source>
        <dbReference type="EMBL" id="SDU47142.1"/>
    </source>
</evidence>
<dbReference type="RefSeq" id="WP_092235986.1">
    <property type="nucleotide sequence ID" value="NZ_FNLL01000009.1"/>
</dbReference>
<keyword evidence="5" id="KW-1185">Reference proteome</keyword>
<protein>
    <recommendedName>
        <fullName evidence="2">Cell division topological specificity factor</fullName>
    </recommendedName>
</protein>
<dbReference type="NCBIfam" id="TIGR01215">
    <property type="entry name" value="minE"/>
    <property type="match status" value="1"/>
</dbReference>
<sequence length="88" mass="10103">MFSGLLKKFASQKPSKDAAKKRLQFSLIYDKLEIDDTTLTNLQRDIVEVISNYFEIDTSSLELKVKRGEEVSALVFNTPILHIKRKTV</sequence>
<accession>A0A1H2ISV4</accession>
<organism evidence="4 5">
    <name type="scientific">Desulfobacula phenolica</name>
    <dbReference type="NCBI Taxonomy" id="90732"/>
    <lineage>
        <taxon>Bacteria</taxon>
        <taxon>Pseudomonadati</taxon>
        <taxon>Thermodesulfobacteriota</taxon>
        <taxon>Desulfobacteria</taxon>
        <taxon>Desulfobacterales</taxon>
        <taxon>Desulfobacteraceae</taxon>
        <taxon>Desulfobacula</taxon>
    </lineage>
</organism>
<evidence type="ECO:0000256" key="2">
    <source>
        <dbReference type="ARBA" id="ARBA00020112"/>
    </source>
</evidence>
<dbReference type="GO" id="GO:0051301">
    <property type="term" value="P:cell division"/>
    <property type="evidence" value="ECO:0007669"/>
    <property type="project" value="UniProtKB-KW"/>
</dbReference>
<evidence type="ECO:0000256" key="3">
    <source>
        <dbReference type="ARBA" id="ARBA00025265"/>
    </source>
</evidence>
<evidence type="ECO:0000256" key="1">
    <source>
        <dbReference type="ARBA" id="ARBA00008168"/>
    </source>
</evidence>
<dbReference type="EMBL" id="FNLL01000009">
    <property type="protein sequence ID" value="SDU47142.1"/>
    <property type="molecule type" value="Genomic_DNA"/>
</dbReference>
<proteinExistence type="inferred from homology"/>
<dbReference type="InterPro" id="IPR005527">
    <property type="entry name" value="MinE"/>
</dbReference>
<dbReference type="SUPFAM" id="SSF55229">
    <property type="entry name" value="Cell division protein MinE topological specificity domain"/>
    <property type="match status" value="1"/>
</dbReference>
<comment type="similarity">
    <text evidence="1">Belongs to the MinE family.</text>
</comment>
<dbReference type="Proteomes" id="UP000199608">
    <property type="component" value="Unassembled WGS sequence"/>
</dbReference>
<name>A0A1H2ISV4_9BACT</name>
<comment type="function">
    <text evidence="3">Prevents the cell division inhibition by proteins MinC and MinD at internal division sites while permitting inhibition at polar sites. This ensures cell division at the proper site by restricting the formation of a division septum at the midpoint of the long axis of the cell.</text>
</comment>